<dbReference type="RefSeq" id="WP_166659464.1">
    <property type="nucleotide sequence ID" value="NZ_SNXZ01000008.1"/>
</dbReference>
<evidence type="ECO:0000313" key="4">
    <source>
        <dbReference type="Proteomes" id="UP000295444"/>
    </source>
</evidence>
<keyword evidence="4" id="KW-1185">Reference proteome</keyword>
<dbReference type="EMBL" id="SNXZ01000008">
    <property type="protein sequence ID" value="TDP92200.1"/>
    <property type="molecule type" value="Genomic_DNA"/>
</dbReference>
<dbReference type="PROSITE" id="PS51257">
    <property type="entry name" value="PROKAR_LIPOPROTEIN"/>
    <property type="match status" value="1"/>
</dbReference>
<gene>
    <name evidence="3" type="ORF">EV186_108413</name>
</gene>
<evidence type="ECO:0000313" key="3">
    <source>
        <dbReference type="EMBL" id="TDP92200.1"/>
    </source>
</evidence>
<feature type="chain" id="PRO_5039168883" evidence="2">
    <location>
        <begin position="19"/>
        <end position="46"/>
    </location>
</feature>
<keyword evidence="2" id="KW-0732">Signal</keyword>
<proteinExistence type="predicted"/>
<organism evidence="3 4">
    <name type="scientific">Labedaea rhizosphaerae</name>
    <dbReference type="NCBI Taxonomy" id="598644"/>
    <lineage>
        <taxon>Bacteria</taxon>
        <taxon>Bacillati</taxon>
        <taxon>Actinomycetota</taxon>
        <taxon>Actinomycetes</taxon>
        <taxon>Pseudonocardiales</taxon>
        <taxon>Pseudonocardiaceae</taxon>
        <taxon>Labedaea</taxon>
    </lineage>
</organism>
<sequence>MRRLIAGVVALATLVAVAACGPDQPQKDWSKYSAPLSEQGVGQPLR</sequence>
<protein>
    <submittedName>
        <fullName evidence="3">Uncharacterized protein</fullName>
    </submittedName>
</protein>
<feature type="signal peptide" evidence="2">
    <location>
        <begin position="1"/>
        <end position="18"/>
    </location>
</feature>
<feature type="region of interest" description="Disordered" evidence="1">
    <location>
        <begin position="22"/>
        <end position="46"/>
    </location>
</feature>
<dbReference type="AlphaFoldDB" id="A0A4R6RYK4"/>
<comment type="caution">
    <text evidence="3">The sequence shown here is derived from an EMBL/GenBank/DDBJ whole genome shotgun (WGS) entry which is preliminary data.</text>
</comment>
<accession>A0A4R6RYK4</accession>
<dbReference type="Proteomes" id="UP000295444">
    <property type="component" value="Unassembled WGS sequence"/>
</dbReference>
<evidence type="ECO:0000256" key="1">
    <source>
        <dbReference type="SAM" id="MobiDB-lite"/>
    </source>
</evidence>
<evidence type="ECO:0000256" key="2">
    <source>
        <dbReference type="SAM" id="SignalP"/>
    </source>
</evidence>
<reference evidence="3 4" key="1">
    <citation type="submission" date="2019-03" db="EMBL/GenBank/DDBJ databases">
        <title>Genomic Encyclopedia of Type Strains, Phase IV (KMG-IV): sequencing the most valuable type-strain genomes for metagenomic binning, comparative biology and taxonomic classification.</title>
        <authorList>
            <person name="Goeker M."/>
        </authorList>
    </citation>
    <scope>NUCLEOTIDE SEQUENCE [LARGE SCALE GENOMIC DNA]</scope>
    <source>
        <strain evidence="3 4">DSM 45361</strain>
    </source>
</reference>
<name>A0A4R6RYK4_LABRH</name>